<proteinExistence type="predicted"/>
<evidence type="ECO:0000313" key="3">
    <source>
        <dbReference type="Proteomes" id="UP001521184"/>
    </source>
</evidence>
<dbReference type="EMBL" id="JAKEKT020000036">
    <property type="protein sequence ID" value="KAL1641910.1"/>
    <property type="molecule type" value="Genomic_DNA"/>
</dbReference>
<feature type="region of interest" description="Disordered" evidence="1">
    <location>
        <begin position="226"/>
        <end position="259"/>
    </location>
</feature>
<sequence length="348" mass="38344">MAMESESFDLLDYVNEQVLAEWVDSDSCETRTLGSLSTINKQDAGLSFRVGLDSSLQQAFMRFSMNVSVRVSGRPRRRQLLLVLPLHVLSYKTSPLEYDILRISDVGESAPAVHDAGFSDSGFVLRARFDLQEPGYVLMPKSNAKALRPSTSTAASHLAGIKSLSRALSFTLYIKPSDYAQQGMRMIYEYLRNDTLKQYPLHWDAMYGDHGAQPVEWEQCELGGKGKAAELAEGEEDVEPPPPYVSERRDLAPRTPSPPPFDFPPSPACIPPFLLSPTQCSSQMASPDVLVGRSISYYSSPREVLSAAGGTSTHAGSDIYTIPATPDSIRGQPQAPRLILSRRLAKRQ</sequence>
<feature type="region of interest" description="Disordered" evidence="1">
    <location>
        <begin position="323"/>
        <end position="348"/>
    </location>
</feature>
<dbReference type="Proteomes" id="UP001521184">
    <property type="component" value="Unassembled WGS sequence"/>
</dbReference>
<organism evidence="2 3">
    <name type="scientific">Diplodia intermedia</name>
    <dbReference type="NCBI Taxonomy" id="856260"/>
    <lineage>
        <taxon>Eukaryota</taxon>
        <taxon>Fungi</taxon>
        <taxon>Dikarya</taxon>
        <taxon>Ascomycota</taxon>
        <taxon>Pezizomycotina</taxon>
        <taxon>Dothideomycetes</taxon>
        <taxon>Dothideomycetes incertae sedis</taxon>
        <taxon>Botryosphaeriales</taxon>
        <taxon>Botryosphaeriaceae</taxon>
        <taxon>Diplodia</taxon>
    </lineage>
</organism>
<keyword evidence="3" id="KW-1185">Reference proteome</keyword>
<comment type="caution">
    <text evidence="2">The sequence shown here is derived from an EMBL/GenBank/DDBJ whole genome shotgun (WGS) entry which is preliminary data.</text>
</comment>
<gene>
    <name evidence="2" type="ORF">SLS58_005746</name>
</gene>
<evidence type="ECO:0000313" key="2">
    <source>
        <dbReference type="EMBL" id="KAL1641910.1"/>
    </source>
</evidence>
<reference evidence="2 3" key="1">
    <citation type="journal article" date="2023" name="Plant Dis.">
        <title>First Report of Diplodia intermedia Causing Canker and Dieback Diseases on Apple Trees in Canada.</title>
        <authorList>
            <person name="Ellouze W."/>
            <person name="Ilyukhin E."/>
            <person name="Sulman M."/>
            <person name="Ali S."/>
        </authorList>
    </citation>
    <scope>NUCLEOTIDE SEQUENCE [LARGE SCALE GENOMIC DNA]</scope>
    <source>
        <strain evidence="2 3">M45-28</strain>
    </source>
</reference>
<evidence type="ECO:0000256" key="1">
    <source>
        <dbReference type="SAM" id="MobiDB-lite"/>
    </source>
</evidence>
<name>A0ABR3TQH5_9PEZI</name>
<accession>A0ABR3TQH5</accession>
<protein>
    <submittedName>
        <fullName evidence="2">Uncharacterized protein</fullName>
    </submittedName>
</protein>